<gene>
    <name evidence="2" type="ORF">A1Q1_03267</name>
</gene>
<organism evidence="2 3">
    <name type="scientific">Trichosporon asahii var. asahii (strain ATCC 90039 / CBS 2479 / JCM 2466 / KCTC 7840 / NBRC 103889/ NCYC 2677 / UAMH 7654)</name>
    <name type="common">Yeast</name>
    <dbReference type="NCBI Taxonomy" id="1186058"/>
    <lineage>
        <taxon>Eukaryota</taxon>
        <taxon>Fungi</taxon>
        <taxon>Dikarya</taxon>
        <taxon>Basidiomycota</taxon>
        <taxon>Agaricomycotina</taxon>
        <taxon>Tremellomycetes</taxon>
        <taxon>Trichosporonales</taxon>
        <taxon>Trichosporonaceae</taxon>
        <taxon>Trichosporon</taxon>
    </lineage>
</organism>
<name>J5SVU0_TRIAS</name>
<reference evidence="2 3" key="1">
    <citation type="journal article" date="2012" name="Eukaryot. Cell">
        <title>Draft genome sequence of CBS 2479, the standard type strain of Trichosporon asahii.</title>
        <authorList>
            <person name="Yang R.Y."/>
            <person name="Li H.T."/>
            <person name="Zhu H."/>
            <person name="Zhou G.P."/>
            <person name="Wang M."/>
            <person name="Wang L."/>
        </authorList>
    </citation>
    <scope>NUCLEOTIDE SEQUENCE [LARGE SCALE GENOMIC DNA]</scope>
    <source>
        <strain evidence="3">ATCC 90039 / CBS 2479 / JCM 2466 / KCTC 7840 / NCYC 2677 / UAMH 7654</strain>
    </source>
</reference>
<feature type="region of interest" description="Disordered" evidence="1">
    <location>
        <begin position="516"/>
        <end position="542"/>
    </location>
</feature>
<feature type="region of interest" description="Disordered" evidence="1">
    <location>
        <begin position="396"/>
        <end position="419"/>
    </location>
</feature>
<dbReference type="GeneID" id="25986780"/>
<comment type="caution">
    <text evidence="2">The sequence shown here is derived from an EMBL/GenBank/DDBJ whole genome shotgun (WGS) entry which is preliminary data.</text>
</comment>
<feature type="compositionally biased region" description="Acidic residues" evidence="1">
    <location>
        <begin position="398"/>
        <end position="409"/>
    </location>
</feature>
<accession>J5SVU0</accession>
<dbReference type="Proteomes" id="UP000002748">
    <property type="component" value="Unassembled WGS sequence"/>
</dbReference>
<feature type="region of interest" description="Disordered" evidence="1">
    <location>
        <begin position="200"/>
        <end position="238"/>
    </location>
</feature>
<dbReference type="HOGENOM" id="CLU_041051_0_0_1"/>
<dbReference type="AlphaFoldDB" id="J5SVU0"/>
<feature type="compositionally biased region" description="Basic and acidic residues" evidence="1">
    <location>
        <begin position="200"/>
        <end position="211"/>
    </location>
</feature>
<feature type="compositionally biased region" description="Polar residues" evidence="1">
    <location>
        <begin position="533"/>
        <end position="542"/>
    </location>
</feature>
<dbReference type="VEuPathDB" id="FungiDB:A1Q1_03267"/>
<evidence type="ECO:0008006" key="4">
    <source>
        <dbReference type="Google" id="ProtNLM"/>
    </source>
</evidence>
<evidence type="ECO:0000256" key="1">
    <source>
        <dbReference type="SAM" id="MobiDB-lite"/>
    </source>
</evidence>
<sequence>MATSFTYDNFPNVWDDILAETTWEAKLTLRRVSKTLRDVIDRQLVKHIVLDHGGLEAVDVIAPKHRIPGCFELCPKSWEEQQWPRTPSPDLMKHVRVIDIRGFIIPCVDMTQLAPLFPNLDVLRITTGIKYHHDTYTPYLPFAAEKLVLFMNETGLEGVFEHWWFQDEDEGHPWPIPEDNQDEADDHDAGEHVDEDYEYHDHHDHHQNGEHIEEEGDDWGEDEDWDSDWDEPPKGRPLVPPKAILHALPETYRKIVLNMNGLVQPIAPMYPYLLDLPPHVEELVIVVPQFKRVTDEGTIPRNRSSLGSPEIAFPMNILDLLGTLGKNDLRVTIVGFERAGERCVRQFRETLYSQVTTTLYFDVDYAIDDEITLSMPSQAREFALRDVQQARHVRVVMDSEESEEDDAESDPGSPRPRVKRIRLVHDPTPKEEPPLMSLKKKVDGIMRRVELITMPQYIKRVGLETAALEVEEYGRSEDYRTLERRRLGIEEEWIDKGTREDLRAVEREMDHLVDFWNQSGGAPEAGPEPPSEMTSPQHSLSN</sequence>
<evidence type="ECO:0000313" key="3">
    <source>
        <dbReference type="Proteomes" id="UP000002748"/>
    </source>
</evidence>
<dbReference type="EMBL" id="ALBS01000227">
    <property type="protein sequence ID" value="EJT47806.1"/>
    <property type="molecule type" value="Genomic_DNA"/>
</dbReference>
<feature type="compositionally biased region" description="Acidic residues" evidence="1">
    <location>
        <begin position="212"/>
        <end position="230"/>
    </location>
</feature>
<dbReference type="RefSeq" id="XP_014179022.1">
    <property type="nucleotide sequence ID" value="XM_014323547.1"/>
</dbReference>
<proteinExistence type="predicted"/>
<protein>
    <recommendedName>
        <fullName evidence="4">F-box domain-containing protein</fullName>
    </recommendedName>
</protein>
<evidence type="ECO:0000313" key="2">
    <source>
        <dbReference type="EMBL" id="EJT47806.1"/>
    </source>
</evidence>
<dbReference type="KEGG" id="tasa:A1Q1_03267"/>